<dbReference type="GO" id="GO:0045505">
    <property type="term" value="F:dynein intermediate chain binding"/>
    <property type="evidence" value="ECO:0007669"/>
    <property type="project" value="InterPro"/>
</dbReference>
<dbReference type="GO" id="GO:0007018">
    <property type="term" value="P:microtubule-based movement"/>
    <property type="evidence" value="ECO:0007669"/>
    <property type="project" value="InterPro"/>
</dbReference>
<feature type="domain" description="Dynein heavy chain linker" evidence="1">
    <location>
        <begin position="60"/>
        <end position="159"/>
    </location>
</feature>
<organism evidence="2 3">
    <name type="scientific">Bemisia tabaci</name>
    <name type="common">Sweetpotato whitefly</name>
    <name type="synonym">Aleurodes tabaci</name>
    <dbReference type="NCBI Taxonomy" id="7038"/>
    <lineage>
        <taxon>Eukaryota</taxon>
        <taxon>Metazoa</taxon>
        <taxon>Ecdysozoa</taxon>
        <taxon>Arthropoda</taxon>
        <taxon>Hexapoda</taxon>
        <taxon>Insecta</taxon>
        <taxon>Pterygota</taxon>
        <taxon>Neoptera</taxon>
        <taxon>Paraneoptera</taxon>
        <taxon>Hemiptera</taxon>
        <taxon>Sternorrhyncha</taxon>
        <taxon>Aleyrodoidea</taxon>
        <taxon>Aleyrodidae</taxon>
        <taxon>Aleyrodinae</taxon>
        <taxon>Bemisia</taxon>
    </lineage>
</organism>
<proteinExistence type="predicted"/>
<dbReference type="Pfam" id="PF08393">
    <property type="entry name" value="DHC_N2"/>
    <property type="match status" value="1"/>
</dbReference>
<accession>A0A9P0A5S9</accession>
<dbReference type="EMBL" id="OU963863">
    <property type="protein sequence ID" value="CAH0384803.1"/>
    <property type="molecule type" value="Genomic_DNA"/>
</dbReference>
<evidence type="ECO:0000313" key="2">
    <source>
        <dbReference type="EMBL" id="CAH0384803.1"/>
    </source>
</evidence>
<dbReference type="InterPro" id="IPR026983">
    <property type="entry name" value="DHC"/>
</dbReference>
<dbReference type="PANTHER" id="PTHR45703:SF8">
    <property type="entry name" value="DYNEINS HEAVY CHAIN"/>
    <property type="match status" value="1"/>
</dbReference>
<dbReference type="GO" id="GO:0030286">
    <property type="term" value="C:dynein complex"/>
    <property type="evidence" value="ECO:0007669"/>
    <property type="project" value="InterPro"/>
</dbReference>
<name>A0A9P0A5S9_BEMTA</name>
<sequence>MLNRSPIAGEVSSWSCNYPYLEIDRIHLEIKDLEEMMCRLNEQANLFEVSCPDFKHVPIVRKELRLLKILWDYIIIIRSWFRDWEDTQWTRIDSEAMDMELKKFSKEIRSLDKDMRNWKIYLQLESMIKNMLTALKAVAELQNPAIRDRHWQQLMTATKVSYSY</sequence>
<dbReference type="GO" id="GO:0051959">
    <property type="term" value="F:dynein light intermediate chain binding"/>
    <property type="evidence" value="ECO:0007669"/>
    <property type="project" value="InterPro"/>
</dbReference>
<protein>
    <recommendedName>
        <fullName evidence="1">Dynein heavy chain linker domain-containing protein</fullName>
    </recommendedName>
</protein>
<dbReference type="PANTHER" id="PTHR45703">
    <property type="entry name" value="DYNEIN HEAVY CHAIN"/>
    <property type="match status" value="1"/>
</dbReference>
<reference evidence="2" key="1">
    <citation type="submission" date="2021-12" db="EMBL/GenBank/DDBJ databases">
        <authorList>
            <person name="King R."/>
        </authorList>
    </citation>
    <scope>NUCLEOTIDE SEQUENCE</scope>
</reference>
<dbReference type="InterPro" id="IPR013602">
    <property type="entry name" value="Dynein_heavy_linker"/>
</dbReference>
<dbReference type="Proteomes" id="UP001152759">
    <property type="component" value="Chromosome 2"/>
</dbReference>
<keyword evidence="3" id="KW-1185">Reference proteome</keyword>
<evidence type="ECO:0000313" key="3">
    <source>
        <dbReference type="Proteomes" id="UP001152759"/>
    </source>
</evidence>
<dbReference type="AlphaFoldDB" id="A0A9P0A5S9"/>
<evidence type="ECO:0000259" key="1">
    <source>
        <dbReference type="Pfam" id="PF08393"/>
    </source>
</evidence>
<gene>
    <name evidence="2" type="ORF">BEMITA_LOCUS4096</name>
</gene>